<accession>A0ABS2KZR4</accession>
<dbReference type="CDD" id="cd05233">
    <property type="entry name" value="SDR_c"/>
    <property type="match status" value="1"/>
</dbReference>
<dbReference type="Pfam" id="PF00106">
    <property type="entry name" value="adh_short"/>
    <property type="match status" value="1"/>
</dbReference>
<dbReference type="EMBL" id="JAFBBK010000001">
    <property type="protein sequence ID" value="MBM7417430.1"/>
    <property type="molecule type" value="Genomic_DNA"/>
</dbReference>
<evidence type="ECO:0000256" key="4">
    <source>
        <dbReference type="RuleBase" id="RU000363"/>
    </source>
</evidence>
<dbReference type="RefSeq" id="WP_204870092.1">
    <property type="nucleotide sequence ID" value="NZ_JAFBBK010000001.1"/>
</dbReference>
<dbReference type="Gene3D" id="3.40.50.720">
    <property type="entry name" value="NAD(P)-binding Rossmann-like Domain"/>
    <property type="match status" value="1"/>
</dbReference>
<sequence>MKTVTGRVAVVSGAASGIGRATADRLAAAGAKVVMADVEASALATAVDEVRATGGEAIGVRTDVSRVEDVEALAQRTLDEYGAVHILCNIAGVEGGAPFGELSRRTWEWVMGVNFWGTLDACRVFLPHLIAQDEAHIVNCASMAGFATGLPTFHPYVSSKFAVVGMTENLEVELRTSTAPHVGVSLLSPGLVKTNMNKSERNRPTDVPATDTQDLRRQVHATIDAQTEKFGVTPDHVADLVLAGITENRFHILTHPEQTIAAFRSRLAWMEDGTPPRSPADAPDVGAPASS</sequence>
<feature type="domain" description="Ketoreductase" evidence="6">
    <location>
        <begin position="7"/>
        <end position="195"/>
    </location>
</feature>
<feature type="region of interest" description="Disordered" evidence="5">
    <location>
        <begin position="271"/>
        <end position="291"/>
    </location>
</feature>
<dbReference type="InterPro" id="IPR057326">
    <property type="entry name" value="KR_dom"/>
</dbReference>
<evidence type="ECO:0000256" key="2">
    <source>
        <dbReference type="ARBA" id="ARBA00022857"/>
    </source>
</evidence>
<dbReference type="PRINTS" id="PR00080">
    <property type="entry name" value="SDRFAMILY"/>
</dbReference>
<evidence type="ECO:0000313" key="8">
    <source>
        <dbReference type="Proteomes" id="UP000703038"/>
    </source>
</evidence>
<name>A0ABS2KZR4_9NOCA</name>
<evidence type="ECO:0000313" key="7">
    <source>
        <dbReference type="EMBL" id="MBM7417430.1"/>
    </source>
</evidence>
<reference evidence="7 8" key="1">
    <citation type="submission" date="2021-01" db="EMBL/GenBank/DDBJ databases">
        <title>Genomics of switchgrass bacterial isolates.</title>
        <authorList>
            <person name="Shade A."/>
        </authorList>
    </citation>
    <scope>NUCLEOTIDE SEQUENCE [LARGE SCALE GENOMIC DNA]</scope>
    <source>
        <strain evidence="7 8">PvP111</strain>
    </source>
</reference>
<gene>
    <name evidence="7" type="ORF">JOE42_004163</name>
</gene>
<dbReference type="SMART" id="SM00822">
    <property type="entry name" value="PKS_KR"/>
    <property type="match status" value="1"/>
</dbReference>
<dbReference type="Proteomes" id="UP000703038">
    <property type="component" value="Unassembled WGS sequence"/>
</dbReference>
<comment type="similarity">
    <text evidence="1 4">Belongs to the short-chain dehydrogenases/reductases (SDR) family.</text>
</comment>
<protein>
    <submittedName>
        <fullName evidence="7">NAD(P)-dependent dehydrogenase (Short-subunit alcohol dehydrogenase family)</fullName>
    </submittedName>
</protein>
<keyword evidence="2" id="KW-0521">NADP</keyword>
<evidence type="ECO:0000259" key="6">
    <source>
        <dbReference type="SMART" id="SM00822"/>
    </source>
</evidence>
<dbReference type="PANTHER" id="PTHR43391:SF14">
    <property type="entry name" value="DEHYDROGENASE_REDUCTASE SDR FAMILY PROTEIN 7-LIKE"/>
    <property type="match status" value="1"/>
</dbReference>
<keyword evidence="3" id="KW-0560">Oxidoreductase</keyword>
<organism evidence="7 8">
    <name type="scientific">Rhodococcoides corynebacterioides</name>
    <dbReference type="NCBI Taxonomy" id="53972"/>
    <lineage>
        <taxon>Bacteria</taxon>
        <taxon>Bacillati</taxon>
        <taxon>Actinomycetota</taxon>
        <taxon>Actinomycetes</taxon>
        <taxon>Mycobacteriales</taxon>
        <taxon>Nocardiaceae</taxon>
        <taxon>Rhodococcoides</taxon>
    </lineage>
</organism>
<dbReference type="InterPro" id="IPR002347">
    <property type="entry name" value="SDR_fam"/>
</dbReference>
<evidence type="ECO:0000256" key="3">
    <source>
        <dbReference type="ARBA" id="ARBA00023002"/>
    </source>
</evidence>
<evidence type="ECO:0000256" key="1">
    <source>
        <dbReference type="ARBA" id="ARBA00006484"/>
    </source>
</evidence>
<dbReference type="PANTHER" id="PTHR43391">
    <property type="entry name" value="RETINOL DEHYDROGENASE-RELATED"/>
    <property type="match status" value="1"/>
</dbReference>
<dbReference type="InterPro" id="IPR036291">
    <property type="entry name" value="NAD(P)-bd_dom_sf"/>
</dbReference>
<evidence type="ECO:0000256" key="5">
    <source>
        <dbReference type="SAM" id="MobiDB-lite"/>
    </source>
</evidence>
<proteinExistence type="inferred from homology"/>
<dbReference type="PRINTS" id="PR00081">
    <property type="entry name" value="GDHRDH"/>
</dbReference>
<keyword evidence="8" id="KW-1185">Reference proteome</keyword>
<dbReference type="SUPFAM" id="SSF51735">
    <property type="entry name" value="NAD(P)-binding Rossmann-fold domains"/>
    <property type="match status" value="1"/>
</dbReference>
<comment type="caution">
    <text evidence="7">The sequence shown here is derived from an EMBL/GenBank/DDBJ whole genome shotgun (WGS) entry which is preliminary data.</text>
</comment>